<evidence type="ECO:0000313" key="1">
    <source>
        <dbReference type="EMBL" id="JAE18844.1"/>
    </source>
</evidence>
<dbReference type="AlphaFoldDB" id="A0A0A9G5U9"/>
<dbReference type="EMBL" id="GBRH01179052">
    <property type="protein sequence ID" value="JAE18844.1"/>
    <property type="molecule type" value="Transcribed_RNA"/>
</dbReference>
<proteinExistence type="predicted"/>
<sequence length="65" mass="7633">MATNSSITFWDQVQSLEFLQDIFNLMHIRQIMALSVIHLNLLCLFPQLSIHQGVSHTWLMQRAHQ</sequence>
<organism evidence="1">
    <name type="scientific">Arundo donax</name>
    <name type="common">Giant reed</name>
    <name type="synonym">Donax arundinaceus</name>
    <dbReference type="NCBI Taxonomy" id="35708"/>
    <lineage>
        <taxon>Eukaryota</taxon>
        <taxon>Viridiplantae</taxon>
        <taxon>Streptophyta</taxon>
        <taxon>Embryophyta</taxon>
        <taxon>Tracheophyta</taxon>
        <taxon>Spermatophyta</taxon>
        <taxon>Magnoliopsida</taxon>
        <taxon>Liliopsida</taxon>
        <taxon>Poales</taxon>
        <taxon>Poaceae</taxon>
        <taxon>PACMAD clade</taxon>
        <taxon>Arundinoideae</taxon>
        <taxon>Arundineae</taxon>
        <taxon>Arundo</taxon>
    </lineage>
</organism>
<name>A0A0A9G5U9_ARUDO</name>
<protein>
    <submittedName>
        <fullName evidence="1">Uncharacterized protein</fullName>
    </submittedName>
</protein>
<accession>A0A0A9G5U9</accession>
<reference evidence="1" key="1">
    <citation type="submission" date="2014-09" db="EMBL/GenBank/DDBJ databases">
        <authorList>
            <person name="Magalhaes I.L.F."/>
            <person name="Oliveira U."/>
            <person name="Santos F.R."/>
            <person name="Vidigal T.H.D.A."/>
            <person name="Brescovit A.D."/>
            <person name="Santos A.J."/>
        </authorList>
    </citation>
    <scope>NUCLEOTIDE SEQUENCE</scope>
    <source>
        <tissue evidence="1">Shoot tissue taken approximately 20 cm above the soil surface</tissue>
    </source>
</reference>
<reference evidence="1" key="2">
    <citation type="journal article" date="2015" name="Data Brief">
        <title>Shoot transcriptome of the giant reed, Arundo donax.</title>
        <authorList>
            <person name="Barrero R.A."/>
            <person name="Guerrero F.D."/>
            <person name="Moolhuijzen P."/>
            <person name="Goolsby J.A."/>
            <person name="Tidwell J."/>
            <person name="Bellgard S.E."/>
            <person name="Bellgard M.I."/>
        </authorList>
    </citation>
    <scope>NUCLEOTIDE SEQUENCE</scope>
    <source>
        <tissue evidence="1">Shoot tissue taken approximately 20 cm above the soil surface</tissue>
    </source>
</reference>